<comment type="subcellular location">
    <subcellularLocation>
        <location evidence="6">Cytoplasm</location>
    </subcellularLocation>
</comment>
<feature type="binding site" evidence="6">
    <location>
        <position position="66"/>
    </location>
    <ligand>
        <name>S-adenosyl-L-methionine</name>
        <dbReference type="ChEBI" id="CHEBI:59789"/>
    </ligand>
</feature>
<evidence type="ECO:0000256" key="2">
    <source>
        <dbReference type="ARBA" id="ARBA00022552"/>
    </source>
</evidence>
<feature type="binding site" evidence="6">
    <location>
        <position position="61"/>
    </location>
    <ligand>
        <name>S-adenosyl-L-methionine</name>
        <dbReference type="ChEBI" id="CHEBI:59789"/>
    </ligand>
</feature>
<comment type="similarity">
    <text evidence="6">Belongs to the methyltransferase superfamily. RNA methyltransferase RsmG family.</text>
</comment>
<name>A0ABX7JIG9_9RHOB</name>
<dbReference type="InterPro" id="IPR029063">
    <property type="entry name" value="SAM-dependent_MTases_sf"/>
</dbReference>
<dbReference type="NCBIfam" id="TIGR00138">
    <property type="entry name" value="rsmG_gidB"/>
    <property type="match status" value="1"/>
</dbReference>
<dbReference type="GO" id="GO:0032259">
    <property type="term" value="P:methylation"/>
    <property type="evidence" value="ECO:0007669"/>
    <property type="project" value="UniProtKB-KW"/>
</dbReference>
<protein>
    <recommendedName>
        <fullName evidence="6">Ribosomal RNA small subunit methyltransferase G</fullName>
        <ecNumber evidence="6">2.1.1.170</ecNumber>
    </recommendedName>
    <alternativeName>
        <fullName evidence="6">16S rRNA 7-methylguanosine methyltransferase</fullName>
        <shortName evidence="6">16S rRNA m7G methyltransferase</shortName>
    </alternativeName>
</protein>
<dbReference type="PIRSF" id="PIRSF003078">
    <property type="entry name" value="GidB"/>
    <property type="match status" value="1"/>
</dbReference>
<dbReference type="PANTHER" id="PTHR31760:SF0">
    <property type="entry name" value="S-ADENOSYL-L-METHIONINE-DEPENDENT METHYLTRANSFERASES SUPERFAMILY PROTEIN"/>
    <property type="match status" value="1"/>
</dbReference>
<keyword evidence="3 6" id="KW-0489">Methyltransferase</keyword>
<keyword evidence="4 6" id="KW-0808">Transferase</keyword>
<dbReference type="EC" id="2.1.1.170" evidence="6"/>
<dbReference type="GO" id="GO:0008168">
    <property type="term" value="F:methyltransferase activity"/>
    <property type="evidence" value="ECO:0007669"/>
    <property type="project" value="UniProtKB-KW"/>
</dbReference>
<evidence type="ECO:0000256" key="1">
    <source>
        <dbReference type="ARBA" id="ARBA00022490"/>
    </source>
</evidence>
<dbReference type="Pfam" id="PF02527">
    <property type="entry name" value="GidB"/>
    <property type="match status" value="1"/>
</dbReference>
<keyword evidence="2 6" id="KW-0698">rRNA processing</keyword>
<evidence type="ECO:0000313" key="7">
    <source>
        <dbReference type="EMBL" id="QRZ13053.1"/>
    </source>
</evidence>
<proteinExistence type="inferred from homology"/>
<keyword evidence="5 6" id="KW-0949">S-adenosyl-L-methionine</keyword>
<feature type="binding site" evidence="6">
    <location>
        <begin position="112"/>
        <end position="113"/>
    </location>
    <ligand>
        <name>S-adenosyl-L-methionine</name>
        <dbReference type="ChEBI" id="CHEBI:59789"/>
    </ligand>
</feature>
<dbReference type="CDD" id="cd02440">
    <property type="entry name" value="AdoMet_MTases"/>
    <property type="match status" value="1"/>
</dbReference>
<evidence type="ECO:0000256" key="3">
    <source>
        <dbReference type="ARBA" id="ARBA00022603"/>
    </source>
</evidence>
<gene>
    <name evidence="6 7" type="primary">rsmG</name>
    <name evidence="7" type="ORF">JWJ88_10815</name>
</gene>
<dbReference type="RefSeq" id="WP_205294048.1">
    <property type="nucleotide sequence ID" value="NZ_CP070368.1"/>
</dbReference>
<dbReference type="Proteomes" id="UP000663629">
    <property type="component" value="Chromosome 1"/>
</dbReference>
<dbReference type="PANTHER" id="PTHR31760">
    <property type="entry name" value="S-ADENOSYL-L-METHIONINE-DEPENDENT METHYLTRANSFERASES SUPERFAMILY PROTEIN"/>
    <property type="match status" value="1"/>
</dbReference>
<comment type="caution">
    <text evidence="6">Lacks conserved residue(s) required for the propagation of feature annotation.</text>
</comment>
<organism evidence="7 8">
    <name type="scientific">Paracoccus methylovorus</name>
    <dbReference type="NCBI Taxonomy" id="2812658"/>
    <lineage>
        <taxon>Bacteria</taxon>
        <taxon>Pseudomonadati</taxon>
        <taxon>Pseudomonadota</taxon>
        <taxon>Alphaproteobacteria</taxon>
        <taxon>Rhodobacterales</taxon>
        <taxon>Paracoccaceae</taxon>
        <taxon>Paracoccus</taxon>
    </lineage>
</organism>
<evidence type="ECO:0000256" key="6">
    <source>
        <dbReference type="HAMAP-Rule" id="MF_00074"/>
    </source>
</evidence>
<dbReference type="Gene3D" id="3.40.50.150">
    <property type="entry name" value="Vaccinia Virus protein VP39"/>
    <property type="match status" value="1"/>
</dbReference>
<dbReference type="HAMAP" id="MF_00074">
    <property type="entry name" value="16SrRNA_methyltr_G"/>
    <property type="match status" value="1"/>
</dbReference>
<reference evidence="7 8" key="1">
    <citation type="submission" date="2021-02" db="EMBL/GenBank/DDBJ databases">
        <title>Paracoccus methylovroum sp.nov., a new methanol and methylamine utilizing methylotrophic denitrifer.</title>
        <authorList>
            <person name="Timsy T."/>
            <person name="Behrendt U."/>
            <person name="Ulrich A."/>
            <person name="Spanner T."/>
            <person name="Foesel B.U."/>
            <person name="Horn M.A."/>
            <person name="Kolb S."/>
        </authorList>
    </citation>
    <scope>NUCLEOTIDE SEQUENCE [LARGE SCALE GENOMIC DNA]</scope>
    <source>
        <strain evidence="7 8">H4-D09</strain>
    </source>
</reference>
<accession>A0ABX7JIG9</accession>
<dbReference type="InterPro" id="IPR003682">
    <property type="entry name" value="rRNA_ssu_MeTfrase_G"/>
</dbReference>
<comment type="function">
    <text evidence="6">Specifically methylates the N7 position of guanine in position 527 of 16S rRNA.</text>
</comment>
<sequence>MSVSRETEQLAAYAALLRKWNPAINLVAMSTIDQIETRHIKDSLHLAEAAENARGSWVDLGSGGGLPGIVVAIRRPDLEIIMVESDQRKAAFLRNAIRELGLMRTKVLCERIETANRLDAANISARALAPLPQLMAYVERHLSPSGTAWLMKGRNWQAEVSQAQLDWKFNLKAHKSATDPDAAILEITGIRHA</sequence>
<comment type="catalytic activity">
    <reaction evidence="6">
        <text>guanosine(527) in 16S rRNA + S-adenosyl-L-methionine = N(7)-methylguanosine(527) in 16S rRNA + S-adenosyl-L-homocysteine</text>
        <dbReference type="Rhea" id="RHEA:42732"/>
        <dbReference type="Rhea" id="RHEA-COMP:10209"/>
        <dbReference type="Rhea" id="RHEA-COMP:10210"/>
        <dbReference type="ChEBI" id="CHEBI:57856"/>
        <dbReference type="ChEBI" id="CHEBI:59789"/>
        <dbReference type="ChEBI" id="CHEBI:74269"/>
        <dbReference type="ChEBI" id="CHEBI:74480"/>
        <dbReference type="EC" id="2.1.1.170"/>
    </reaction>
</comment>
<keyword evidence="1 6" id="KW-0963">Cytoplasm</keyword>
<keyword evidence="8" id="KW-1185">Reference proteome</keyword>
<evidence type="ECO:0000256" key="5">
    <source>
        <dbReference type="ARBA" id="ARBA00022691"/>
    </source>
</evidence>
<evidence type="ECO:0000313" key="8">
    <source>
        <dbReference type="Proteomes" id="UP000663629"/>
    </source>
</evidence>
<dbReference type="EMBL" id="CP070368">
    <property type="protein sequence ID" value="QRZ13053.1"/>
    <property type="molecule type" value="Genomic_DNA"/>
</dbReference>
<evidence type="ECO:0000256" key="4">
    <source>
        <dbReference type="ARBA" id="ARBA00022679"/>
    </source>
</evidence>
<dbReference type="SUPFAM" id="SSF53335">
    <property type="entry name" value="S-adenosyl-L-methionine-dependent methyltransferases"/>
    <property type="match status" value="1"/>
</dbReference>
<feature type="binding site" evidence="6">
    <location>
        <position position="126"/>
    </location>
    <ligand>
        <name>S-adenosyl-L-methionine</name>
        <dbReference type="ChEBI" id="CHEBI:59789"/>
    </ligand>
</feature>